<comment type="similarity">
    <text evidence="8">Belongs to the Bfd family.</text>
</comment>
<keyword evidence="1" id="KW-0813">Transport</keyword>
<dbReference type="InterPro" id="IPR052371">
    <property type="entry name" value="BFD-associated_ferredoxin"/>
</dbReference>
<dbReference type="RefSeq" id="WP_077814124.1">
    <property type="nucleotide sequence ID" value="NZ_CP014692.1"/>
</dbReference>
<dbReference type="GO" id="GO:0051537">
    <property type="term" value="F:2 iron, 2 sulfur cluster binding"/>
    <property type="evidence" value="ECO:0007669"/>
    <property type="project" value="UniProtKB-KW"/>
</dbReference>
<dbReference type="AlphaFoldDB" id="A0A1U9KJZ6"/>
<evidence type="ECO:0000256" key="7">
    <source>
        <dbReference type="ARBA" id="ARBA00039386"/>
    </source>
</evidence>
<dbReference type="InterPro" id="IPR041854">
    <property type="entry name" value="BFD-like_2Fe2S-bd_dom_sf"/>
</dbReference>
<dbReference type="KEGG" id="aace:A0U92_16695"/>
<evidence type="ECO:0000256" key="6">
    <source>
        <dbReference type="ARBA" id="ARBA00023014"/>
    </source>
</evidence>
<organism evidence="10 11">
    <name type="scientific">Acetobacter aceti</name>
    <dbReference type="NCBI Taxonomy" id="435"/>
    <lineage>
        <taxon>Bacteria</taxon>
        <taxon>Pseudomonadati</taxon>
        <taxon>Pseudomonadota</taxon>
        <taxon>Alphaproteobacteria</taxon>
        <taxon>Acetobacterales</taxon>
        <taxon>Acetobacteraceae</taxon>
        <taxon>Acetobacter</taxon>
        <taxon>Acetobacter subgen. Acetobacter</taxon>
    </lineage>
</organism>
<evidence type="ECO:0000256" key="4">
    <source>
        <dbReference type="ARBA" id="ARBA00022982"/>
    </source>
</evidence>
<dbReference type="Proteomes" id="UP000188937">
    <property type="component" value="Chromosome"/>
</dbReference>
<evidence type="ECO:0000256" key="3">
    <source>
        <dbReference type="ARBA" id="ARBA00022723"/>
    </source>
</evidence>
<evidence type="ECO:0000256" key="5">
    <source>
        <dbReference type="ARBA" id="ARBA00023004"/>
    </source>
</evidence>
<keyword evidence="5" id="KW-0408">Iron</keyword>
<keyword evidence="4" id="KW-0249">Electron transport</keyword>
<keyword evidence="2" id="KW-0001">2Fe-2S</keyword>
<dbReference type="GO" id="GO:0046872">
    <property type="term" value="F:metal ion binding"/>
    <property type="evidence" value="ECO:0007669"/>
    <property type="project" value="UniProtKB-KW"/>
</dbReference>
<evidence type="ECO:0000259" key="9">
    <source>
        <dbReference type="Pfam" id="PF04324"/>
    </source>
</evidence>
<keyword evidence="6" id="KW-0411">Iron-sulfur</keyword>
<dbReference type="EMBL" id="CP014692">
    <property type="protein sequence ID" value="AQS86120.1"/>
    <property type="molecule type" value="Genomic_DNA"/>
</dbReference>
<evidence type="ECO:0000256" key="1">
    <source>
        <dbReference type="ARBA" id="ARBA00022448"/>
    </source>
</evidence>
<evidence type="ECO:0000313" key="11">
    <source>
        <dbReference type="Proteomes" id="UP000188937"/>
    </source>
</evidence>
<proteinExistence type="inferred from homology"/>
<protein>
    <recommendedName>
        <fullName evidence="7">Bacterioferritin-associated ferredoxin</fullName>
    </recommendedName>
</protein>
<evidence type="ECO:0000313" key="10">
    <source>
        <dbReference type="EMBL" id="AQS86120.1"/>
    </source>
</evidence>
<gene>
    <name evidence="10" type="ORF">A0U92_16695</name>
</gene>
<dbReference type="STRING" id="435.A0U92_16695"/>
<sequence length="79" mass="8339">MYICSCNGLTDHDVSAAVEAGATRPGEVYAARKCRAQCGNCVKGVVCLLREALKQRNAPAVVMASLELSAQQDMPRAVA</sequence>
<reference evidence="10 11" key="1">
    <citation type="submission" date="2016-03" db="EMBL/GenBank/DDBJ databases">
        <title>Acetic acid bacteria sequencing.</title>
        <authorList>
            <person name="Brandt J."/>
            <person name="Jakob F."/>
            <person name="Vogel R.F."/>
        </authorList>
    </citation>
    <scope>NUCLEOTIDE SEQUENCE [LARGE SCALE GENOMIC DNA]</scope>
    <source>
        <strain evidence="10 11">TMW2.1153</strain>
    </source>
</reference>
<accession>A0A1U9KJZ6</accession>
<dbReference type="InterPro" id="IPR007419">
    <property type="entry name" value="BFD-like_2Fe2S-bd_dom"/>
</dbReference>
<evidence type="ECO:0000256" key="8">
    <source>
        <dbReference type="ARBA" id="ARBA00046332"/>
    </source>
</evidence>
<dbReference type="PANTHER" id="PTHR37424">
    <property type="entry name" value="BACTERIOFERRITIN-ASSOCIATED FERREDOXIN"/>
    <property type="match status" value="1"/>
</dbReference>
<evidence type="ECO:0000256" key="2">
    <source>
        <dbReference type="ARBA" id="ARBA00022714"/>
    </source>
</evidence>
<dbReference type="PANTHER" id="PTHR37424:SF1">
    <property type="entry name" value="BACTERIOFERRITIN-ASSOCIATED FERREDOXIN"/>
    <property type="match status" value="1"/>
</dbReference>
<dbReference type="Gene3D" id="1.10.10.1100">
    <property type="entry name" value="BFD-like [2Fe-2S]-binding domain"/>
    <property type="match status" value="1"/>
</dbReference>
<feature type="domain" description="BFD-like [2Fe-2S]-binding" evidence="9">
    <location>
        <begin position="2"/>
        <end position="50"/>
    </location>
</feature>
<dbReference type="Pfam" id="PF04324">
    <property type="entry name" value="Fer2_BFD"/>
    <property type="match status" value="1"/>
</dbReference>
<keyword evidence="3" id="KW-0479">Metal-binding</keyword>
<dbReference type="OrthoDB" id="7428628at2"/>
<name>A0A1U9KJZ6_ACEAC</name>
<keyword evidence="11" id="KW-1185">Reference proteome</keyword>